<keyword evidence="2" id="KW-1185">Reference proteome</keyword>
<gene>
    <name evidence="1" type="ORF">FHS97_000583</name>
</gene>
<accession>A0ABR6N390</accession>
<protein>
    <submittedName>
        <fullName evidence="1">Uncharacterized protein</fullName>
    </submittedName>
</protein>
<name>A0ABR6N390_9SPHN</name>
<evidence type="ECO:0000313" key="2">
    <source>
        <dbReference type="Proteomes" id="UP000560131"/>
    </source>
</evidence>
<comment type="caution">
    <text evidence="1">The sequence shown here is derived from an EMBL/GenBank/DDBJ whole genome shotgun (WGS) entry which is preliminary data.</text>
</comment>
<proteinExistence type="predicted"/>
<evidence type="ECO:0000313" key="1">
    <source>
        <dbReference type="EMBL" id="MBB5724675.1"/>
    </source>
</evidence>
<dbReference type="Proteomes" id="UP000560131">
    <property type="component" value="Unassembled WGS sequence"/>
</dbReference>
<dbReference type="RefSeq" id="WP_184033101.1">
    <property type="nucleotide sequence ID" value="NZ_BAABAR010000007.1"/>
</dbReference>
<organism evidence="1 2">
    <name type="scientific">Sphingomonas endophytica</name>
    <dbReference type="NCBI Taxonomy" id="869719"/>
    <lineage>
        <taxon>Bacteria</taxon>
        <taxon>Pseudomonadati</taxon>
        <taxon>Pseudomonadota</taxon>
        <taxon>Alphaproteobacteria</taxon>
        <taxon>Sphingomonadales</taxon>
        <taxon>Sphingomonadaceae</taxon>
        <taxon>Sphingomonas</taxon>
    </lineage>
</organism>
<sequence>MREFTFDLHDVSEFPIIRSHATAARPGYAPQWEREMEALVAKAKPFVIIFEGERTDETQEDRKQRGIWLKHNKSRLGAICKALISIEESELKRIAVKAQSAMAAKAFGIPMIVVGSGFEAREVAREFLGLIG</sequence>
<reference evidence="1 2" key="1">
    <citation type="submission" date="2020-08" db="EMBL/GenBank/DDBJ databases">
        <title>Genomic Encyclopedia of Type Strains, Phase IV (KMG-IV): sequencing the most valuable type-strain genomes for metagenomic binning, comparative biology and taxonomic classification.</title>
        <authorList>
            <person name="Goeker M."/>
        </authorList>
    </citation>
    <scope>NUCLEOTIDE SEQUENCE [LARGE SCALE GENOMIC DNA]</scope>
    <source>
        <strain evidence="1 2">DSM 101535</strain>
    </source>
</reference>
<dbReference type="EMBL" id="JACIJN010000002">
    <property type="protein sequence ID" value="MBB5724675.1"/>
    <property type="molecule type" value="Genomic_DNA"/>
</dbReference>